<dbReference type="AlphaFoldDB" id="A0A409VNT8"/>
<evidence type="ECO:0000256" key="1">
    <source>
        <dbReference type="ARBA" id="ARBA00004128"/>
    </source>
</evidence>
<dbReference type="FunCoup" id="A0A409VNT8">
    <property type="interactions" value="241"/>
</dbReference>
<keyword evidence="4" id="KW-0926">Vacuole</keyword>
<feature type="transmembrane region" description="Helical" evidence="10">
    <location>
        <begin position="315"/>
        <end position="335"/>
    </location>
</feature>
<dbReference type="Proteomes" id="UP000284706">
    <property type="component" value="Unassembled WGS sequence"/>
</dbReference>
<comment type="subcellular location">
    <subcellularLocation>
        <location evidence="1">Vacuole membrane</location>
        <topology evidence="1">Multi-pass membrane protein</topology>
    </subcellularLocation>
</comment>
<proteinExistence type="inferred from homology"/>
<comment type="caution">
    <text evidence="12">The sequence shown here is derived from an EMBL/GenBank/DDBJ whole genome shotgun (WGS) entry which is preliminary data.</text>
</comment>
<keyword evidence="7 10" id="KW-1133">Transmembrane helix</keyword>
<feature type="region of interest" description="Disordered" evidence="9">
    <location>
        <begin position="1"/>
        <end position="56"/>
    </location>
</feature>
<feature type="compositionally biased region" description="Gly residues" evidence="9">
    <location>
        <begin position="140"/>
        <end position="154"/>
    </location>
</feature>
<dbReference type="GO" id="GO:0005290">
    <property type="term" value="F:L-histidine transmembrane transporter activity"/>
    <property type="evidence" value="ECO:0007669"/>
    <property type="project" value="TreeGrafter"/>
</dbReference>
<dbReference type="PANTHER" id="PTHR22950:SF678">
    <property type="entry name" value="VACUOLAR AMINO ACID TRANSPORTER 5-RELATED"/>
    <property type="match status" value="1"/>
</dbReference>
<feature type="transmembrane region" description="Helical" evidence="10">
    <location>
        <begin position="347"/>
        <end position="368"/>
    </location>
</feature>
<evidence type="ECO:0000256" key="9">
    <source>
        <dbReference type="SAM" id="MobiDB-lite"/>
    </source>
</evidence>
<keyword evidence="8 10" id="KW-0472">Membrane</keyword>
<dbReference type="GO" id="GO:0015189">
    <property type="term" value="F:L-lysine transmembrane transporter activity"/>
    <property type="evidence" value="ECO:0007669"/>
    <property type="project" value="TreeGrafter"/>
</dbReference>
<dbReference type="InterPro" id="IPR013057">
    <property type="entry name" value="AA_transpt_TM"/>
</dbReference>
<evidence type="ECO:0000256" key="6">
    <source>
        <dbReference type="ARBA" id="ARBA00022970"/>
    </source>
</evidence>
<feature type="domain" description="Amino acid transporter transmembrane" evidence="11">
    <location>
        <begin position="177"/>
        <end position="519"/>
    </location>
</feature>
<reference evidence="12 13" key="1">
    <citation type="journal article" date="2018" name="Evol. Lett.">
        <title>Horizontal gene cluster transfer increased hallucinogenic mushroom diversity.</title>
        <authorList>
            <person name="Reynolds H.T."/>
            <person name="Vijayakumar V."/>
            <person name="Gluck-Thaler E."/>
            <person name="Korotkin H.B."/>
            <person name="Matheny P.B."/>
            <person name="Slot J.C."/>
        </authorList>
    </citation>
    <scope>NUCLEOTIDE SEQUENCE [LARGE SCALE GENOMIC DNA]</scope>
    <source>
        <strain evidence="12 13">SRW20</strain>
    </source>
</reference>
<dbReference type="EMBL" id="NHYE01005606">
    <property type="protein sequence ID" value="PPQ67889.1"/>
    <property type="molecule type" value="Genomic_DNA"/>
</dbReference>
<feature type="transmembrane region" description="Helical" evidence="10">
    <location>
        <begin position="283"/>
        <end position="303"/>
    </location>
</feature>
<keyword evidence="13" id="KW-1185">Reference proteome</keyword>
<dbReference type="STRING" id="231916.A0A409VNT8"/>
<dbReference type="GO" id="GO:0005313">
    <property type="term" value="F:L-glutamate transmembrane transporter activity"/>
    <property type="evidence" value="ECO:0007669"/>
    <property type="project" value="TreeGrafter"/>
</dbReference>
<gene>
    <name evidence="12" type="ORF">CVT26_007089</name>
</gene>
<dbReference type="Pfam" id="PF01490">
    <property type="entry name" value="Aa_trans"/>
    <property type="match status" value="1"/>
</dbReference>
<feature type="transmembrane region" description="Helical" evidence="10">
    <location>
        <begin position="389"/>
        <end position="410"/>
    </location>
</feature>
<evidence type="ECO:0000256" key="10">
    <source>
        <dbReference type="SAM" id="Phobius"/>
    </source>
</evidence>
<protein>
    <recommendedName>
        <fullName evidence="11">Amino acid transporter transmembrane domain-containing protein</fullName>
    </recommendedName>
</protein>
<dbReference type="GO" id="GO:0000329">
    <property type="term" value="C:fungal-type vacuole membrane"/>
    <property type="evidence" value="ECO:0007669"/>
    <property type="project" value="TreeGrafter"/>
</dbReference>
<evidence type="ECO:0000313" key="12">
    <source>
        <dbReference type="EMBL" id="PPQ67889.1"/>
    </source>
</evidence>
<feature type="transmembrane region" description="Helical" evidence="10">
    <location>
        <begin position="499"/>
        <end position="516"/>
    </location>
</feature>
<dbReference type="GO" id="GO:0005302">
    <property type="term" value="F:L-tyrosine transmembrane transporter activity"/>
    <property type="evidence" value="ECO:0007669"/>
    <property type="project" value="TreeGrafter"/>
</dbReference>
<evidence type="ECO:0000256" key="4">
    <source>
        <dbReference type="ARBA" id="ARBA00022554"/>
    </source>
</evidence>
<evidence type="ECO:0000256" key="8">
    <source>
        <dbReference type="ARBA" id="ARBA00023136"/>
    </source>
</evidence>
<sequence length="543" mass="58685">MTPTKRRAYLTLAARDSGWLPPPPPPSSRQPPAAAAPAVPHAPTRTPTTPDSASSWSNTIRKSFELPFSLSRSRNTITRGLSYHDKLKLVDNYDDDDFGFDNEEEAYEMVQTYGTVAARNAAENNIVEVDAGEDESQALLGGGRGGRGGGANGDGDGKEEEGVNGNASLVSSISNLSNTIIGSVASAGMIPGMITCIISGSVAAFGLYLLSLCATKTKHRHASFHAVSQLTFPGAAIFFDAAIAIKCFGVSISYLIIIKGLMPSVVASLYHDLTSETTNPPEWALSGSNWITLFMFLLVPLCFLRHLNSLRHTSYVALFSVAYLVIIVIRCYFWPLKGMPEPGEIRLIHFTPNFVSTFPVQVFAFTCAQNLFPIYNELKTNNQVRMNTVIGGSIGAATLTYEVIAAFGYLTFGSNVGPNIIAMYPATSLFVAIGQLAIVILVLFSYPLQVHPCRNCLDKVFHPSHLAAYAKPAEEGEEEEIEFEGNEHGHGEMSTLKHVVLTSAIIASGFSIAYFVDDLQLGKSDRLDDHIVYLAGTVLLEGE</sequence>
<feature type="transmembrane region" description="Helical" evidence="10">
    <location>
        <begin position="422"/>
        <end position="444"/>
    </location>
</feature>
<accession>A0A409VNT8</accession>
<evidence type="ECO:0000256" key="3">
    <source>
        <dbReference type="ARBA" id="ARBA00022448"/>
    </source>
</evidence>
<organism evidence="12 13">
    <name type="scientific">Gymnopilus dilepis</name>
    <dbReference type="NCBI Taxonomy" id="231916"/>
    <lineage>
        <taxon>Eukaryota</taxon>
        <taxon>Fungi</taxon>
        <taxon>Dikarya</taxon>
        <taxon>Basidiomycota</taxon>
        <taxon>Agaricomycotina</taxon>
        <taxon>Agaricomycetes</taxon>
        <taxon>Agaricomycetidae</taxon>
        <taxon>Agaricales</taxon>
        <taxon>Agaricineae</taxon>
        <taxon>Hymenogastraceae</taxon>
        <taxon>Gymnopilus</taxon>
    </lineage>
</organism>
<feature type="compositionally biased region" description="Pro residues" evidence="9">
    <location>
        <begin position="20"/>
        <end position="29"/>
    </location>
</feature>
<evidence type="ECO:0000256" key="2">
    <source>
        <dbReference type="ARBA" id="ARBA00008066"/>
    </source>
</evidence>
<dbReference type="PANTHER" id="PTHR22950">
    <property type="entry name" value="AMINO ACID TRANSPORTER"/>
    <property type="match status" value="1"/>
</dbReference>
<keyword evidence="6" id="KW-0029">Amino-acid transport</keyword>
<feature type="transmembrane region" description="Helical" evidence="10">
    <location>
        <begin position="189"/>
        <end position="210"/>
    </location>
</feature>
<name>A0A409VNT8_9AGAR</name>
<evidence type="ECO:0000313" key="13">
    <source>
        <dbReference type="Proteomes" id="UP000284706"/>
    </source>
</evidence>
<keyword evidence="5 10" id="KW-0812">Transmembrane</keyword>
<evidence type="ECO:0000259" key="11">
    <source>
        <dbReference type="Pfam" id="PF01490"/>
    </source>
</evidence>
<evidence type="ECO:0000256" key="5">
    <source>
        <dbReference type="ARBA" id="ARBA00022692"/>
    </source>
</evidence>
<dbReference type="GO" id="GO:0015194">
    <property type="term" value="F:L-serine transmembrane transporter activity"/>
    <property type="evidence" value="ECO:0007669"/>
    <property type="project" value="TreeGrafter"/>
</dbReference>
<dbReference type="InParanoid" id="A0A409VNT8"/>
<dbReference type="GO" id="GO:0061459">
    <property type="term" value="F:L-arginine transmembrane transporter activity"/>
    <property type="evidence" value="ECO:0007669"/>
    <property type="project" value="TreeGrafter"/>
</dbReference>
<feature type="region of interest" description="Disordered" evidence="9">
    <location>
        <begin position="137"/>
        <end position="162"/>
    </location>
</feature>
<feature type="compositionally biased region" description="Low complexity" evidence="9">
    <location>
        <begin position="30"/>
        <end position="50"/>
    </location>
</feature>
<evidence type="ECO:0000256" key="7">
    <source>
        <dbReference type="ARBA" id="ARBA00022989"/>
    </source>
</evidence>
<comment type="similarity">
    <text evidence="2">Belongs to the amino acid/polyamine transporter 2 family.</text>
</comment>
<keyword evidence="3" id="KW-0813">Transport</keyword>
<dbReference type="OrthoDB" id="438545at2759"/>